<dbReference type="InterPro" id="IPR000873">
    <property type="entry name" value="AMP-dep_synth/lig_dom"/>
</dbReference>
<name>A0A1Y6BP03_9PROT</name>
<gene>
    <name evidence="3" type="ORF">SAMN05428998_105162</name>
</gene>
<reference evidence="3 4" key="1">
    <citation type="submission" date="2017-04" db="EMBL/GenBank/DDBJ databases">
        <authorList>
            <person name="Afonso C.L."/>
            <person name="Miller P.J."/>
            <person name="Scott M.A."/>
            <person name="Spackman E."/>
            <person name="Goraichik I."/>
            <person name="Dimitrov K.M."/>
            <person name="Suarez D.L."/>
            <person name="Swayne D.E."/>
        </authorList>
    </citation>
    <scope>NUCLEOTIDE SEQUENCE [LARGE SCALE GENOMIC DNA]</scope>
    <source>
        <strain evidence="3 4">USBA 355</strain>
    </source>
</reference>
<protein>
    <submittedName>
        <fullName evidence="3">Phenylacetate-CoA ligase</fullName>
    </submittedName>
</protein>
<evidence type="ECO:0000313" key="3">
    <source>
        <dbReference type="EMBL" id="SMF13436.1"/>
    </source>
</evidence>
<dbReference type="Gene3D" id="3.30.300.30">
    <property type="match status" value="1"/>
</dbReference>
<dbReference type="EMBL" id="FWZX01000005">
    <property type="protein sequence ID" value="SMF13436.1"/>
    <property type="molecule type" value="Genomic_DNA"/>
</dbReference>
<dbReference type="Pfam" id="PF14535">
    <property type="entry name" value="AMP-binding_C_2"/>
    <property type="match status" value="1"/>
</dbReference>
<sequence length="451" mass="50009">MAGTIGADGYRRFWDEERETLAPEARRRVILERIRHQLDYAYHRIPFYRELYDRRGFRPEQVRRLEDFTEKVPVVTKAMLRESQEAHPPFGNYLGVDFAEVMRIQGTSGTTGQPTLFAITRDDWEHVSQAQAMQVWAAGMRPHDIVQMSFPLSLFVGGWGLLGAAETIGAKVLPVGGGESDRQLLLMKRVGASVICATPSFTLHLLERARALGEDPAASSLRLGFFGGEPGGGVPAVKRRLEQGWGLKAIDFGNVAEVHPCTNMECEHRTGMHTYLDIDYTEVVRADAPNEAVPMGSKGAVVYTQLWRRAQPMIRYFPGDETLMTDEPCACGRTYPRLPHGIIGRLDDLLVVRGVKIFPSAVEDVLRGVPGTGTEFRIHLERPAELDEISVEVEAGEPGNPALQAEVEAALRAAFGIRVPARLVPEQTFDRTAFKARRVIDRRPALSGAAA</sequence>
<accession>A0A1Y6BP03</accession>
<dbReference type="PANTHER" id="PTHR43845">
    <property type="entry name" value="BLR5969 PROTEIN"/>
    <property type="match status" value="1"/>
</dbReference>
<organism evidence="3 4">
    <name type="scientific">Tistlia consotensis USBA 355</name>
    <dbReference type="NCBI Taxonomy" id="560819"/>
    <lineage>
        <taxon>Bacteria</taxon>
        <taxon>Pseudomonadati</taxon>
        <taxon>Pseudomonadota</taxon>
        <taxon>Alphaproteobacteria</taxon>
        <taxon>Rhodospirillales</taxon>
        <taxon>Rhodovibrionaceae</taxon>
        <taxon>Tistlia</taxon>
    </lineage>
</organism>
<keyword evidence="4" id="KW-1185">Reference proteome</keyword>
<dbReference type="Proteomes" id="UP000192917">
    <property type="component" value="Unassembled WGS sequence"/>
</dbReference>
<dbReference type="STRING" id="560819.SAMN05428998_105162"/>
<dbReference type="GO" id="GO:0016874">
    <property type="term" value="F:ligase activity"/>
    <property type="evidence" value="ECO:0007669"/>
    <property type="project" value="UniProtKB-KW"/>
</dbReference>
<dbReference type="InterPro" id="IPR042099">
    <property type="entry name" value="ANL_N_sf"/>
</dbReference>
<dbReference type="AlphaFoldDB" id="A0A1Y6BP03"/>
<proteinExistence type="predicted"/>
<evidence type="ECO:0000259" key="2">
    <source>
        <dbReference type="Pfam" id="PF14535"/>
    </source>
</evidence>
<dbReference type="SUPFAM" id="SSF56801">
    <property type="entry name" value="Acetyl-CoA synthetase-like"/>
    <property type="match status" value="1"/>
</dbReference>
<dbReference type="PANTHER" id="PTHR43845:SF1">
    <property type="entry name" value="BLR5969 PROTEIN"/>
    <property type="match status" value="1"/>
</dbReference>
<dbReference type="RefSeq" id="WP_085122172.1">
    <property type="nucleotide sequence ID" value="NZ_FWZX01000005.1"/>
</dbReference>
<evidence type="ECO:0000259" key="1">
    <source>
        <dbReference type="Pfam" id="PF00501"/>
    </source>
</evidence>
<feature type="domain" description="AMP-dependent synthetase/ligase" evidence="1">
    <location>
        <begin position="101"/>
        <end position="301"/>
    </location>
</feature>
<dbReference type="Gene3D" id="3.40.50.12780">
    <property type="entry name" value="N-terminal domain of ligase-like"/>
    <property type="match status" value="1"/>
</dbReference>
<feature type="domain" description="AMP-dependent ligase C-terminal" evidence="2">
    <location>
        <begin position="354"/>
        <end position="443"/>
    </location>
</feature>
<dbReference type="InterPro" id="IPR045851">
    <property type="entry name" value="AMP-bd_C_sf"/>
</dbReference>
<dbReference type="Pfam" id="PF00501">
    <property type="entry name" value="AMP-binding"/>
    <property type="match status" value="1"/>
</dbReference>
<evidence type="ECO:0000313" key="4">
    <source>
        <dbReference type="Proteomes" id="UP000192917"/>
    </source>
</evidence>
<dbReference type="InterPro" id="IPR028154">
    <property type="entry name" value="AMP-dep_Lig_C"/>
</dbReference>
<keyword evidence="3" id="KW-0436">Ligase</keyword>